<reference evidence="2" key="1">
    <citation type="submission" date="2022-12" db="EMBL/GenBank/DDBJ databases">
        <title>Paracoccus sp. EF6 isolated from a lake water.</title>
        <authorList>
            <person name="Liu H."/>
        </authorList>
    </citation>
    <scope>NUCLEOTIDE SEQUENCE</scope>
    <source>
        <strain evidence="2">EF6</strain>
    </source>
</reference>
<dbReference type="EMBL" id="JAPTYD010000056">
    <property type="protein sequence ID" value="MCZ0963903.1"/>
    <property type="molecule type" value="Genomic_DNA"/>
</dbReference>
<protein>
    <submittedName>
        <fullName evidence="2">Peptidoglycan-binding domain-containing protein</fullName>
    </submittedName>
</protein>
<dbReference type="Pfam" id="PF01471">
    <property type="entry name" value="PG_binding_1"/>
    <property type="match status" value="1"/>
</dbReference>
<dbReference type="SUPFAM" id="SSF47090">
    <property type="entry name" value="PGBD-like"/>
    <property type="match status" value="1"/>
</dbReference>
<evidence type="ECO:0000259" key="1">
    <source>
        <dbReference type="Pfam" id="PF01471"/>
    </source>
</evidence>
<dbReference type="Gene3D" id="1.10.101.10">
    <property type="entry name" value="PGBD-like superfamily/PGBD"/>
    <property type="match status" value="1"/>
</dbReference>
<dbReference type="InterPro" id="IPR002477">
    <property type="entry name" value="Peptidoglycan-bd-like"/>
</dbReference>
<dbReference type="Proteomes" id="UP001149822">
    <property type="component" value="Unassembled WGS sequence"/>
</dbReference>
<keyword evidence="3" id="KW-1185">Reference proteome</keyword>
<evidence type="ECO:0000313" key="2">
    <source>
        <dbReference type="EMBL" id="MCZ0963903.1"/>
    </source>
</evidence>
<gene>
    <name evidence="2" type="ORF">OU682_20105</name>
</gene>
<dbReference type="RefSeq" id="WP_268944000.1">
    <property type="nucleotide sequence ID" value="NZ_JAPTYD010000056.1"/>
</dbReference>
<organism evidence="2 3">
    <name type="scientific">Paracoccus benzoatiresistens</name>
    <dbReference type="NCBI Taxonomy" id="2997341"/>
    <lineage>
        <taxon>Bacteria</taxon>
        <taxon>Pseudomonadati</taxon>
        <taxon>Pseudomonadota</taxon>
        <taxon>Alphaproteobacteria</taxon>
        <taxon>Rhodobacterales</taxon>
        <taxon>Paracoccaceae</taxon>
        <taxon>Paracoccus</taxon>
    </lineage>
</organism>
<dbReference type="InterPro" id="IPR036365">
    <property type="entry name" value="PGBD-like_sf"/>
</dbReference>
<dbReference type="InterPro" id="IPR036366">
    <property type="entry name" value="PGBDSf"/>
</dbReference>
<evidence type="ECO:0000313" key="3">
    <source>
        <dbReference type="Proteomes" id="UP001149822"/>
    </source>
</evidence>
<comment type="caution">
    <text evidence="2">The sequence shown here is derived from an EMBL/GenBank/DDBJ whole genome shotgun (WGS) entry which is preliminary data.</text>
</comment>
<accession>A0ABT4J9U0</accession>
<name>A0ABT4J9U0_9RHOB</name>
<sequence>MENRMTKDAFRSIQTGLHALGYTPGPIDGIDGPKTRKAALAFGSDAPAKPSAGVIRPSTKAMIYQGSAHYTVREIVVHCSATRPDWMEGRLIAEKEDGAVYCSTEHHNSWIGERKQFWRIEAFVRCTPPLEV</sequence>
<feature type="domain" description="Peptidoglycan binding-like" evidence="1">
    <location>
        <begin position="8"/>
        <end position="38"/>
    </location>
</feature>
<proteinExistence type="predicted"/>